<dbReference type="GO" id="GO:0005524">
    <property type="term" value="F:ATP binding"/>
    <property type="evidence" value="ECO:0007669"/>
    <property type="project" value="InterPro"/>
</dbReference>
<feature type="domain" description="ATPase dynein-related AAA" evidence="1">
    <location>
        <begin position="49"/>
        <end position="221"/>
    </location>
</feature>
<dbReference type="Proteomes" id="UP000574067">
    <property type="component" value="Unassembled WGS sequence"/>
</dbReference>
<name>A0A848FH75_9BURK</name>
<organism evidence="2 3">
    <name type="scientific">Azohydromonas caseinilytica</name>
    <dbReference type="NCBI Taxonomy" id="2728836"/>
    <lineage>
        <taxon>Bacteria</taxon>
        <taxon>Pseudomonadati</taxon>
        <taxon>Pseudomonadota</taxon>
        <taxon>Betaproteobacteria</taxon>
        <taxon>Burkholderiales</taxon>
        <taxon>Sphaerotilaceae</taxon>
        <taxon>Azohydromonas</taxon>
    </lineage>
</organism>
<dbReference type="RefSeq" id="WP_169163575.1">
    <property type="nucleotide sequence ID" value="NZ_JABBFW010000037.1"/>
</dbReference>
<evidence type="ECO:0000259" key="1">
    <source>
        <dbReference type="Pfam" id="PF07728"/>
    </source>
</evidence>
<accession>A0A848FH75</accession>
<dbReference type="AlphaFoldDB" id="A0A848FH75"/>
<proteinExistence type="predicted"/>
<dbReference type="Pfam" id="PF07728">
    <property type="entry name" value="AAA_5"/>
    <property type="match status" value="1"/>
</dbReference>
<dbReference type="InterPro" id="IPR011704">
    <property type="entry name" value="ATPase_dyneun-rel_AAA"/>
</dbReference>
<dbReference type="SUPFAM" id="SSF52540">
    <property type="entry name" value="P-loop containing nucleoside triphosphate hydrolases"/>
    <property type="match status" value="1"/>
</dbReference>
<protein>
    <submittedName>
        <fullName evidence="2">AAA domain-containing protein</fullName>
    </submittedName>
</protein>
<evidence type="ECO:0000313" key="3">
    <source>
        <dbReference type="Proteomes" id="UP000574067"/>
    </source>
</evidence>
<dbReference type="InterPro" id="IPR052934">
    <property type="entry name" value="Methyl-DNA_Rec/Restrict_Enz"/>
</dbReference>
<evidence type="ECO:0000313" key="2">
    <source>
        <dbReference type="EMBL" id="NML18684.1"/>
    </source>
</evidence>
<dbReference type="PANTHER" id="PTHR37291">
    <property type="entry name" value="5-METHYLCYTOSINE-SPECIFIC RESTRICTION ENZYME B"/>
    <property type="match status" value="1"/>
</dbReference>
<comment type="caution">
    <text evidence="2">The sequence shown here is derived from an EMBL/GenBank/DDBJ whole genome shotgun (WGS) entry which is preliminary data.</text>
</comment>
<dbReference type="EMBL" id="JABBFW010000037">
    <property type="protein sequence ID" value="NML18684.1"/>
    <property type="molecule type" value="Genomic_DNA"/>
</dbReference>
<sequence length="385" mass="43511">MSLEQLRFLITLGSEADLSEKADEGEKQDWAKKAGEMPQLTVPTNRIYYGPPGTGKTWRLPELLRAIYTDAGTDQKRYSFVTFHQSYGYEEFVEGIRPVLKNQNEEGTKEEAQTGSEADGIRYEIRGGVFKKLCADARKAPHQRFAMVIDEINRGNISKIFGELITLIEVDKREGAEHAVTVTLPYSGEPFSVPPNVDIIGTMNTADRSLALLDTALRRRFEFVPCMPDTSTEPDAPLSNLKIRHGELVIDVRLMLERMNQRIEALYDRDHTIGHAYFTPLNDIGDDEKRFKALGEIFKAKILPLLEEYFFEDWQKIRLVLADNQKRDPATCFVTASEETEGDLDGLFGHNHGLESYAAKPRYALQPEAFGKPRAYIGIYAPTAP</sequence>
<gene>
    <name evidence="2" type="ORF">HHL10_27320</name>
</gene>
<dbReference type="Gene3D" id="3.40.50.300">
    <property type="entry name" value="P-loop containing nucleotide triphosphate hydrolases"/>
    <property type="match status" value="1"/>
</dbReference>
<dbReference type="InterPro" id="IPR027417">
    <property type="entry name" value="P-loop_NTPase"/>
</dbReference>
<dbReference type="GO" id="GO:0016887">
    <property type="term" value="F:ATP hydrolysis activity"/>
    <property type="evidence" value="ECO:0007669"/>
    <property type="project" value="InterPro"/>
</dbReference>
<reference evidence="2 3" key="1">
    <citation type="submission" date="2020-04" db="EMBL/GenBank/DDBJ databases">
        <title>Azohydromonas sp. isolated from soil.</title>
        <authorList>
            <person name="Dahal R.H."/>
        </authorList>
    </citation>
    <scope>NUCLEOTIDE SEQUENCE [LARGE SCALE GENOMIC DNA]</scope>
    <source>
        <strain evidence="2 3">G-1-1-14</strain>
    </source>
</reference>
<dbReference type="PANTHER" id="PTHR37291:SF1">
    <property type="entry name" value="TYPE IV METHYL-DIRECTED RESTRICTION ENZYME ECOKMCRB SUBUNIT"/>
    <property type="match status" value="1"/>
</dbReference>
<keyword evidence="3" id="KW-1185">Reference proteome</keyword>